<dbReference type="NCBIfam" id="NF003545">
    <property type="entry name" value="PRK05205.1-1"/>
    <property type="match status" value="1"/>
</dbReference>
<dbReference type="PANTHER" id="PTHR11608:SF0">
    <property type="entry name" value="BIFUNCTIONAL PROTEIN PYRR"/>
    <property type="match status" value="1"/>
</dbReference>
<dbReference type="InterPro" id="IPR000836">
    <property type="entry name" value="PRTase_dom"/>
</dbReference>
<dbReference type="InterPro" id="IPR029057">
    <property type="entry name" value="PRTase-like"/>
</dbReference>
<keyword evidence="3 5" id="KW-0805">Transcription regulation</keyword>
<comment type="function">
    <text evidence="5">Also displays a weak uracil phosphoribosyltransferase activity which is not physiologically significant.</text>
</comment>
<keyword evidence="7" id="KW-1185">Reference proteome</keyword>
<keyword evidence="4 5" id="KW-0804">Transcription</keyword>
<comment type="subunit">
    <text evidence="5">Homodimer and homohexamer; in equilibrium.</text>
</comment>
<dbReference type="GO" id="GO:0004845">
    <property type="term" value="F:uracil phosphoribosyltransferase activity"/>
    <property type="evidence" value="ECO:0007669"/>
    <property type="project" value="UniProtKB-UniRule"/>
</dbReference>
<evidence type="ECO:0000256" key="3">
    <source>
        <dbReference type="ARBA" id="ARBA00023015"/>
    </source>
</evidence>
<dbReference type="GO" id="GO:0003723">
    <property type="term" value="F:RNA binding"/>
    <property type="evidence" value="ECO:0007669"/>
    <property type="project" value="UniProtKB-UniRule"/>
</dbReference>
<evidence type="ECO:0000256" key="1">
    <source>
        <dbReference type="ARBA" id="ARBA00005565"/>
    </source>
</evidence>
<evidence type="ECO:0000256" key="5">
    <source>
        <dbReference type="HAMAP-Rule" id="MF_01219"/>
    </source>
</evidence>
<evidence type="ECO:0000313" key="7">
    <source>
        <dbReference type="Proteomes" id="UP000078582"/>
    </source>
</evidence>
<dbReference type="NCBIfam" id="NF003549">
    <property type="entry name" value="PRK05205.1-5"/>
    <property type="match status" value="1"/>
</dbReference>
<dbReference type="SUPFAM" id="SSF53271">
    <property type="entry name" value="PRTase-like"/>
    <property type="match status" value="1"/>
</dbReference>
<dbReference type="NCBIfam" id="NF003548">
    <property type="entry name" value="PRK05205.1-4"/>
    <property type="match status" value="1"/>
</dbReference>
<dbReference type="KEGG" id="lbt:AYR52_04155"/>
<protein>
    <recommendedName>
        <fullName evidence="5">Bifunctional protein PyrR</fullName>
    </recommendedName>
    <domain>
        <recommendedName>
            <fullName evidence="5">Pyrimidine operon regulatory protein</fullName>
        </recommendedName>
    </domain>
    <domain>
        <recommendedName>
            <fullName evidence="5">Uracil phosphoribosyltransferase</fullName>
            <shortName evidence="5">UPRTase</shortName>
            <ecNumber evidence="5">2.4.2.9</ecNumber>
        </recommendedName>
    </domain>
</protein>
<dbReference type="Pfam" id="PF00156">
    <property type="entry name" value="Pribosyltran"/>
    <property type="match status" value="1"/>
</dbReference>
<keyword evidence="5 6" id="KW-0328">Glycosyltransferase</keyword>
<dbReference type="AlphaFoldDB" id="A0A192H425"/>
<organism evidence="6 7">
    <name type="scientific">Loigolactobacillus backii</name>
    <dbReference type="NCBI Taxonomy" id="375175"/>
    <lineage>
        <taxon>Bacteria</taxon>
        <taxon>Bacillati</taxon>
        <taxon>Bacillota</taxon>
        <taxon>Bacilli</taxon>
        <taxon>Lactobacillales</taxon>
        <taxon>Lactobacillaceae</taxon>
        <taxon>Loigolactobacillus</taxon>
    </lineage>
</organism>
<feature type="short sequence motif" description="PRPP-binding" evidence="5">
    <location>
        <begin position="99"/>
        <end position="111"/>
    </location>
</feature>
<comment type="function">
    <text evidence="5">Regulates transcriptional attenuation of the pyrimidine nucleotide (pyr) operon by binding in a uridine-dependent manner to specific sites on pyr mRNA. This disrupts an antiterminator hairpin in the RNA and favors formation of a downstream transcription terminator, leading to a reduced expression of downstream genes.</text>
</comment>
<dbReference type="Gene3D" id="3.40.50.2020">
    <property type="match status" value="1"/>
</dbReference>
<reference evidence="6 7" key="1">
    <citation type="submission" date="2016-03" db="EMBL/GenBank/DDBJ databases">
        <title>Pediococcus and Lactobacillus from brewery environment - whole genome sequencing and assembly.</title>
        <authorList>
            <person name="Behr J."/>
            <person name="Geissler A.J."/>
            <person name="Vogel R.F."/>
        </authorList>
    </citation>
    <scope>NUCLEOTIDE SEQUENCE [LARGE SCALE GENOMIC DNA]</scope>
    <source>
        <strain evidence="6 7">TMW 1.1989</strain>
    </source>
</reference>
<dbReference type="GeneID" id="42982443"/>
<dbReference type="HAMAP" id="MF_01219">
    <property type="entry name" value="PyrR"/>
    <property type="match status" value="1"/>
</dbReference>
<dbReference type="InterPro" id="IPR050137">
    <property type="entry name" value="PyrR_bifunctional"/>
</dbReference>
<dbReference type="Proteomes" id="UP000078582">
    <property type="component" value="Chromosome"/>
</dbReference>
<proteinExistence type="inferred from homology"/>
<dbReference type="STRING" id="375175.AYR53_09260"/>
<evidence type="ECO:0000256" key="4">
    <source>
        <dbReference type="ARBA" id="ARBA00023163"/>
    </source>
</evidence>
<dbReference type="EC" id="2.4.2.9" evidence="5"/>
<accession>A0A192H425</accession>
<comment type="similarity">
    <text evidence="1 5">Belongs to the purine/pyrimidine phosphoribosyltransferase family. PyrR subfamily.</text>
</comment>
<keyword evidence="5 6" id="KW-0808">Transferase</keyword>
<dbReference type="RefSeq" id="WP_068226217.1">
    <property type="nucleotide sequence ID" value="NZ_CP014623.1"/>
</dbReference>
<name>A0A192H425_9LACO</name>
<dbReference type="FunFam" id="3.40.50.2020:FF:000020">
    <property type="entry name" value="Bifunctional protein PyrR"/>
    <property type="match status" value="1"/>
</dbReference>
<keyword evidence="5" id="KW-0694">RNA-binding</keyword>
<dbReference type="InterPro" id="IPR023050">
    <property type="entry name" value="PyrR"/>
</dbReference>
<dbReference type="OrthoDB" id="9802227at2"/>
<dbReference type="GO" id="GO:0006353">
    <property type="term" value="P:DNA-templated transcription termination"/>
    <property type="evidence" value="ECO:0007669"/>
    <property type="project" value="UniProtKB-UniRule"/>
</dbReference>
<dbReference type="CDD" id="cd06223">
    <property type="entry name" value="PRTases_typeI"/>
    <property type="match status" value="1"/>
</dbReference>
<evidence type="ECO:0000313" key="6">
    <source>
        <dbReference type="EMBL" id="ANK63574.1"/>
    </source>
</evidence>
<dbReference type="PANTHER" id="PTHR11608">
    <property type="entry name" value="BIFUNCTIONAL PROTEIN PYRR"/>
    <property type="match status" value="1"/>
</dbReference>
<dbReference type="EMBL" id="CP014873">
    <property type="protein sequence ID" value="ANK63574.1"/>
    <property type="molecule type" value="Genomic_DNA"/>
</dbReference>
<keyword evidence="2 5" id="KW-0806">Transcription termination</keyword>
<gene>
    <name evidence="5" type="primary">pyrR</name>
    <name evidence="6" type="ORF">AYR53_09260</name>
</gene>
<comment type="catalytic activity">
    <reaction evidence="5">
        <text>UMP + diphosphate = 5-phospho-alpha-D-ribose 1-diphosphate + uracil</text>
        <dbReference type="Rhea" id="RHEA:13017"/>
        <dbReference type="ChEBI" id="CHEBI:17568"/>
        <dbReference type="ChEBI" id="CHEBI:33019"/>
        <dbReference type="ChEBI" id="CHEBI:57865"/>
        <dbReference type="ChEBI" id="CHEBI:58017"/>
        <dbReference type="EC" id="2.4.2.9"/>
    </reaction>
</comment>
<sequence>MAEKEVVDGVTMKRALTRITYEIIEQNKGLADLVLIGIKTRGIYLAQRIADRMKQLEGMDVPVGVLDITLYRDDLHKAGTDEPTVNGSQIPVSIEGKHVILVDDVLFTGRTTRAALDALMTIGRPKKISLAVLVDRGHRELPIRADFVGKNIPTSIHEQIKVSVDEVDHRDGIAIEKLN</sequence>
<evidence type="ECO:0000256" key="2">
    <source>
        <dbReference type="ARBA" id="ARBA00022472"/>
    </source>
</evidence>